<dbReference type="SUPFAM" id="SSF53706">
    <property type="entry name" value="Formate dehydrogenase/DMSO reductase, domains 1-3"/>
    <property type="match status" value="1"/>
</dbReference>
<dbReference type="GO" id="GO:0043546">
    <property type="term" value="F:molybdopterin cofactor binding"/>
    <property type="evidence" value="ECO:0007669"/>
    <property type="project" value="InterPro"/>
</dbReference>
<dbReference type="SUPFAM" id="SSF54292">
    <property type="entry name" value="2Fe-2S ferredoxin-like"/>
    <property type="match status" value="1"/>
</dbReference>
<comment type="cofactor">
    <cofactor evidence="1 14">
        <name>[4Fe-4S] cluster</name>
        <dbReference type="ChEBI" id="CHEBI:49883"/>
    </cofactor>
</comment>
<organism evidence="19 20">
    <name type="scientific">Conexibacter arvalis</name>
    <dbReference type="NCBI Taxonomy" id="912552"/>
    <lineage>
        <taxon>Bacteria</taxon>
        <taxon>Bacillati</taxon>
        <taxon>Actinomycetota</taxon>
        <taxon>Thermoleophilia</taxon>
        <taxon>Solirubrobacterales</taxon>
        <taxon>Conexibacteraceae</taxon>
        <taxon>Conexibacter</taxon>
    </lineage>
</organism>
<evidence type="ECO:0000256" key="2">
    <source>
        <dbReference type="ARBA" id="ARBA00004370"/>
    </source>
</evidence>
<dbReference type="GO" id="GO:0051537">
    <property type="term" value="F:2 iron, 2 sulfur cluster binding"/>
    <property type="evidence" value="ECO:0007669"/>
    <property type="project" value="UniProtKB-UniRule"/>
</dbReference>
<dbReference type="GO" id="GO:0042773">
    <property type="term" value="P:ATP synthesis coupled electron transport"/>
    <property type="evidence" value="ECO:0007669"/>
    <property type="project" value="InterPro"/>
</dbReference>
<dbReference type="InterPro" id="IPR006657">
    <property type="entry name" value="MoPterin_dinucl-bd_dom"/>
</dbReference>
<dbReference type="Gene3D" id="2.40.40.20">
    <property type="match status" value="1"/>
</dbReference>
<dbReference type="PROSITE" id="PS51669">
    <property type="entry name" value="4FE4S_MOW_BIS_MGD"/>
    <property type="match status" value="1"/>
</dbReference>
<keyword evidence="20" id="KW-1185">Reference proteome</keyword>
<proteinExistence type="inferred from homology"/>
<dbReference type="PROSITE" id="PS51085">
    <property type="entry name" value="2FE2S_FER_2"/>
    <property type="match status" value="1"/>
</dbReference>
<comment type="caution">
    <text evidence="19">The sequence shown here is derived from an EMBL/GenBank/DDBJ whole genome shotgun (WGS) entry which is preliminary data.</text>
</comment>
<dbReference type="Proteomes" id="UP000585272">
    <property type="component" value="Unassembled WGS sequence"/>
</dbReference>
<comment type="catalytic activity">
    <reaction evidence="13 14">
        <text>a quinone + NADH + 5 H(+)(in) = a quinol + NAD(+) + 4 H(+)(out)</text>
        <dbReference type="Rhea" id="RHEA:57888"/>
        <dbReference type="ChEBI" id="CHEBI:15378"/>
        <dbReference type="ChEBI" id="CHEBI:24646"/>
        <dbReference type="ChEBI" id="CHEBI:57540"/>
        <dbReference type="ChEBI" id="CHEBI:57945"/>
        <dbReference type="ChEBI" id="CHEBI:132124"/>
    </reaction>
</comment>
<keyword evidence="6 14" id="KW-0874">Quinone</keyword>
<dbReference type="Pfam" id="PF01568">
    <property type="entry name" value="Molydop_binding"/>
    <property type="match status" value="1"/>
</dbReference>
<sequence length="848" mass="90257">MPRPERRFVTFSIDGREVSAPEGVMLVDGAKYGDVEIPVFCYEPKLGAPVGACRMCLVEVEGIPKLQTACSTPVKDGMVVHTQTDRVREAQNSVIEFLLVNHPLDCPVCDKGGECPLQDITFGWGRGISRMVEPKRHFKKPLELSPLIAIDRERCILCYRCVRFSQEVSEDYQLVLNERGASTYVGTFDGHPYVAPFSGNIIELCPVGALTSRAYRFRARPWDIEGAGSVCTHCPAQCNVEFTVRDERVLRVLARDNEGVDDGWLCDKGRFAYQAIHSEERITEPLVRDSESGELVPATWEYALDVAAAALQAGGSKTAALAGGTTTNEEGFLLQRVVREALKSPHVDSRAGLPQVDLGLQQALAAPGLQATIPDLEFAHTVLVLGTDPIDDVASLDLRIRKGVRRNGVKLAVATSRPSALDPNAKLWLRYAPGGEHAFVAALEAAVTGSGDLSALCDAADADPKALEALAALLKDGGEDVVILWSQRLGAAPLPALLNVAAALRLEGRDGAGLIEVPVGGNGRGLREAGVQSNGGPGLSAPKAPGKPAREIAAALASGDLSTLWLLHADPVRDYADRRLWERAAANADALVAHATLLNDTLREHATVVFPAESYAEKEGTIVNLDGRVQRLRVAIGRPGAVRAEWQVIADLSKRLGLDLGVLTGPMATRQLVEAVPFYAGLTLKEIGGRGVRWQEREAASAAPAAPAGPVESGEPLPAPRPNGALRLGTYRPIWAAPEVEVSPALKFLAAKQQAELSPVDAERLGVDNGAKVSVTAGDATVLAKVFVRGNVPAGTVFLAEATAEQSATELLGEAPQLVSVEPYGQRPPVPLEGLARGARPSDDEVNS</sequence>
<evidence type="ECO:0000256" key="11">
    <source>
        <dbReference type="ARBA" id="ARBA00023027"/>
    </source>
</evidence>
<feature type="region of interest" description="Disordered" evidence="15">
    <location>
        <begin position="816"/>
        <end position="848"/>
    </location>
</feature>
<dbReference type="RefSeq" id="WP_183342866.1">
    <property type="nucleotide sequence ID" value="NZ_JACHNU010000003.1"/>
</dbReference>
<dbReference type="PANTHER" id="PTHR43105:SF12">
    <property type="entry name" value="NADH-QUINONE OXIDOREDUCTASE SUBUNIT G"/>
    <property type="match status" value="1"/>
</dbReference>
<dbReference type="GO" id="GO:0048038">
    <property type="term" value="F:quinone binding"/>
    <property type="evidence" value="ECO:0007669"/>
    <property type="project" value="UniProtKB-UniRule"/>
</dbReference>
<dbReference type="PROSITE" id="PS00643">
    <property type="entry name" value="COMPLEX1_75K_3"/>
    <property type="match status" value="1"/>
</dbReference>
<evidence type="ECO:0000256" key="15">
    <source>
        <dbReference type="SAM" id="MobiDB-lite"/>
    </source>
</evidence>
<dbReference type="PROSITE" id="PS00642">
    <property type="entry name" value="COMPLEX1_75K_2"/>
    <property type="match status" value="1"/>
</dbReference>
<dbReference type="InterPro" id="IPR009010">
    <property type="entry name" value="Asp_de-COase-like_dom_sf"/>
</dbReference>
<name>A0A840IGQ0_9ACTN</name>
<evidence type="ECO:0000256" key="13">
    <source>
        <dbReference type="ARBA" id="ARBA00047712"/>
    </source>
</evidence>
<dbReference type="SUPFAM" id="SSF50692">
    <property type="entry name" value="ADC-like"/>
    <property type="match status" value="1"/>
</dbReference>
<dbReference type="InterPro" id="IPR010228">
    <property type="entry name" value="NADH_UbQ_OxRdtase_Gsu"/>
</dbReference>
<evidence type="ECO:0000259" key="18">
    <source>
        <dbReference type="PROSITE" id="PS51839"/>
    </source>
</evidence>
<evidence type="ECO:0000259" key="17">
    <source>
        <dbReference type="PROSITE" id="PS51669"/>
    </source>
</evidence>
<keyword evidence="5 14" id="KW-0001">2Fe-2S</keyword>
<dbReference type="Gene3D" id="3.30.70.20">
    <property type="match status" value="1"/>
</dbReference>
<evidence type="ECO:0000256" key="9">
    <source>
        <dbReference type="ARBA" id="ARBA00023004"/>
    </source>
</evidence>
<dbReference type="Pfam" id="PF13510">
    <property type="entry name" value="Fer2_4"/>
    <property type="match status" value="1"/>
</dbReference>
<dbReference type="PROSITE" id="PS51839">
    <property type="entry name" value="4FE4S_HC3"/>
    <property type="match status" value="1"/>
</dbReference>
<dbReference type="AlphaFoldDB" id="A0A840IGQ0"/>
<evidence type="ECO:0000259" key="16">
    <source>
        <dbReference type="PROSITE" id="PS51085"/>
    </source>
</evidence>
<dbReference type="InterPro" id="IPR036010">
    <property type="entry name" value="2Fe-2S_ferredoxin-like_sf"/>
</dbReference>
<keyword evidence="7 14" id="KW-0479">Metal-binding</keyword>
<dbReference type="EMBL" id="JACHNU010000003">
    <property type="protein sequence ID" value="MBB4663138.1"/>
    <property type="molecule type" value="Genomic_DNA"/>
</dbReference>
<dbReference type="Pfam" id="PF00384">
    <property type="entry name" value="Molybdopterin"/>
    <property type="match status" value="1"/>
</dbReference>
<dbReference type="InterPro" id="IPR054351">
    <property type="entry name" value="NADH_UbQ_OxRdtase_ferredoxin"/>
</dbReference>
<evidence type="ECO:0000256" key="7">
    <source>
        <dbReference type="ARBA" id="ARBA00022723"/>
    </source>
</evidence>
<dbReference type="NCBIfam" id="TIGR01973">
    <property type="entry name" value="NuoG"/>
    <property type="match status" value="1"/>
</dbReference>
<evidence type="ECO:0000256" key="10">
    <source>
        <dbReference type="ARBA" id="ARBA00023014"/>
    </source>
</evidence>
<accession>A0A840IGQ0</accession>
<dbReference type="SMART" id="SM00926">
    <property type="entry name" value="Molybdop_Fe4S4"/>
    <property type="match status" value="1"/>
</dbReference>
<dbReference type="Gene3D" id="2.20.25.90">
    <property type="entry name" value="ADC-like domains"/>
    <property type="match status" value="1"/>
</dbReference>
<evidence type="ECO:0000313" key="19">
    <source>
        <dbReference type="EMBL" id="MBB4663138.1"/>
    </source>
</evidence>
<dbReference type="InterPro" id="IPR001041">
    <property type="entry name" value="2Fe-2S_ferredoxin-type"/>
</dbReference>
<gene>
    <name evidence="19" type="ORF">BDZ31_002727</name>
</gene>
<comment type="subcellular location">
    <subcellularLocation>
        <location evidence="2">Membrane</location>
    </subcellularLocation>
</comment>
<comment type="function">
    <text evidence="14">NDH-1 shuttles electrons from NADH, via FMN and iron-sulfur (Fe-S) centers, to quinones in the respiratory chain. Couples the redox reaction to proton translocation (for every two electrons transferred, four hydrogen ions are translocated across the cytoplasmic membrane), and thus conserves the redox energy in a proton gradient.</text>
</comment>
<dbReference type="SUPFAM" id="SSF54862">
    <property type="entry name" value="4Fe-4S ferredoxins"/>
    <property type="match status" value="1"/>
</dbReference>
<dbReference type="GO" id="GO:0046872">
    <property type="term" value="F:metal ion binding"/>
    <property type="evidence" value="ECO:0007669"/>
    <property type="project" value="UniProtKB-UniRule"/>
</dbReference>
<dbReference type="Gene3D" id="3.40.228.10">
    <property type="entry name" value="Dimethylsulfoxide Reductase, domain 2"/>
    <property type="match status" value="1"/>
</dbReference>
<dbReference type="CDD" id="cd00207">
    <property type="entry name" value="fer2"/>
    <property type="match status" value="1"/>
</dbReference>
<evidence type="ECO:0000313" key="20">
    <source>
        <dbReference type="Proteomes" id="UP000585272"/>
    </source>
</evidence>
<dbReference type="SMART" id="SM00929">
    <property type="entry name" value="NADH-G_4Fe-4S_3"/>
    <property type="match status" value="1"/>
</dbReference>
<dbReference type="Pfam" id="PF04879">
    <property type="entry name" value="Molybdop_Fe4S4"/>
    <property type="match status" value="1"/>
</dbReference>
<evidence type="ECO:0000256" key="3">
    <source>
        <dbReference type="ARBA" id="ARBA00005404"/>
    </source>
</evidence>
<keyword evidence="9 14" id="KW-0408">Iron</keyword>
<dbReference type="GO" id="GO:0003954">
    <property type="term" value="F:NADH dehydrogenase activity"/>
    <property type="evidence" value="ECO:0007669"/>
    <property type="project" value="TreeGrafter"/>
</dbReference>
<dbReference type="GO" id="GO:0016020">
    <property type="term" value="C:membrane"/>
    <property type="evidence" value="ECO:0007669"/>
    <property type="project" value="UniProtKB-SubCell"/>
</dbReference>
<evidence type="ECO:0000256" key="1">
    <source>
        <dbReference type="ARBA" id="ARBA00001966"/>
    </source>
</evidence>
<dbReference type="InterPro" id="IPR006656">
    <property type="entry name" value="Mopterin_OxRdtase"/>
</dbReference>
<dbReference type="Gene3D" id="3.10.20.740">
    <property type="match status" value="1"/>
</dbReference>
<dbReference type="GO" id="GO:0008137">
    <property type="term" value="F:NADH dehydrogenase (ubiquinone) activity"/>
    <property type="evidence" value="ECO:0007669"/>
    <property type="project" value="UniProtKB-UniRule"/>
</dbReference>
<dbReference type="InterPro" id="IPR019574">
    <property type="entry name" value="NADH_UbQ_OxRdtase_Gsu_4Fe4S-bd"/>
</dbReference>
<dbReference type="GO" id="GO:0051539">
    <property type="term" value="F:4 iron, 4 sulfur cluster binding"/>
    <property type="evidence" value="ECO:0007669"/>
    <property type="project" value="UniProtKB-KW"/>
</dbReference>
<feature type="domain" description="4Fe-4S His(Cys)3-ligated-type" evidence="18">
    <location>
        <begin position="86"/>
        <end position="125"/>
    </location>
</feature>
<dbReference type="Pfam" id="PF10588">
    <property type="entry name" value="NADH-G_4Fe-4S_3"/>
    <property type="match status" value="1"/>
</dbReference>
<protein>
    <recommendedName>
        <fullName evidence="14">NADH-quinone oxidoreductase</fullName>
        <ecNumber evidence="14">7.1.1.-</ecNumber>
    </recommendedName>
</protein>
<comment type="similarity">
    <text evidence="3 14">Belongs to the complex I 75 kDa subunit family.</text>
</comment>
<dbReference type="InterPro" id="IPR050123">
    <property type="entry name" value="Prok_molybdopt-oxidoreductase"/>
</dbReference>
<keyword evidence="11 14" id="KW-0520">NAD</keyword>
<keyword evidence="4 14" id="KW-0004">4Fe-4S</keyword>
<dbReference type="FunFam" id="3.10.20.740:FF:000004">
    <property type="entry name" value="NADH-quinone oxidoreductase"/>
    <property type="match status" value="1"/>
</dbReference>
<feature type="region of interest" description="Disordered" evidence="15">
    <location>
        <begin position="698"/>
        <end position="722"/>
    </location>
</feature>
<feature type="domain" description="4Fe-4S Mo/W bis-MGD-type" evidence="17">
    <location>
        <begin position="224"/>
        <end position="280"/>
    </location>
</feature>
<evidence type="ECO:0000256" key="14">
    <source>
        <dbReference type="RuleBase" id="RU003525"/>
    </source>
</evidence>
<evidence type="ECO:0000256" key="6">
    <source>
        <dbReference type="ARBA" id="ARBA00022719"/>
    </source>
</evidence>
<comment type="cofactor">
    <cofactor evidence="14">
        <name>[2Fe-2S] cluster</name>
        <dbReference type="ChEBI" id="CHEBI:190135"/>
    </cofactor>
    <text evidence="14">Binds 1 [2Fe-2S] cluster per subunit.</text>
</comment>
<dbReference type="Pfam" id="PF22117">
    <property type="entry name" value="Fer4_Nqo3"/>
    <property type="match status" value="1"/>
</dbReference>
<evidence type="ECO:0000256" key="8">
    <source>
        <dbReference type="ARBA" id="ARBA00022967"/>
    </source>
</evidence>
<dbReference type="EC" id="7.1.1.-" evidence="14"/>
<dbReference type="PANTHER" id="PTHR43105">
    <property type="entry name" value="RESPIRATORY NITRATE REDUCTASE"/>
    <property type="match status" value="1"/>
</dbReference>
<evidence type="ECO:0000256" key="4">
    <source>
        <dbReference type="ARBA" id="ARBA00022485"/>
    </source>
</evidence>
<keyword evidence="8 14" id="KW-1278">Translocase</keyword>
<evidence type="ECO:0000256" key="12">
    <source>
        <dbReference type="ARBA" id="ARBA00023136"/>
    </source>
</evidence>
<reference evidence="19 20" key="1">
    <citation type="submission" date="2020-08" db="EMBL/GenBank/DDBJ databases">
        <title>Genomic Encyclopedia of Archaeal and Bacterial Type Strains, Phase II (KMG-II): from individual species to whole genera.</title>
        <authorList>
            <person name="Goeker M."/>
        </authorList>
    </citation>
    <scope>NUCLEOTIDE SEQUENCE [LARGE SCALE GENOMIC DNA]</scope>
    <source>
        <strain evidence="19 20">DSM 23288</strain>
    </source>
</reference>
<keyword evidence="12" id="KW-0472">Membrane</keyword>
<evidence type="ECO:0000256" key="5">
    <source>
        <dbReference type="ARBA" id="ARBA00022714"/>
    </source>
</evidence>
<dbReference type="Gene3D" id="3.40.50.740">
    <property type="match status" value="2"/>
</dbReference>
<keyword evidence="10 14" id="KW-0411">Iron-sulfur</keyword>
<dbReference type="InterPro" id="IPR006963">
    <property type="entry name" value="Mopterin_OxRdtase_4Fe-4S_dom"/>
</dbReference>
<feature type="domain" description="2Fe-2S ferredoxin-type" evidence="16">
    <location>
        <begin position="7"/>
        <end position="86"/>
    </location>
</feature>
<dbReference type="InterPro" id="IPR000283">
    <property type="entry name" value="NADH_UbQ_OxRdtase_75kDa_su_CS"/>
</dbReference>
<feature type="compositionally biased region" description="Low complexity" evidence="15">
    <location>
        <begin position="700"/>
        <end position="716"/>
    </location>
</feature>